<dbReference type="EMBL" id="BART01036725">
    <property type="protein sequence ID" value="GAH13843.1"/>
    <property type="molecule type" value="Genomic_DNA"/>
</dbReference>
<organism evidence="2">
    <name type="scientific">marine sediment metagenome</name>
    <dbReference type="NCBI Taxonomy" id="412755"/>
    <lineage>
        <taxon>unclassified sequences</taxon>
        <taxon>metagenomes</taxon>
        <taxon>ecological metagenomes</taxon>
    </lineage>
</organism>
<comment type="caution">
    <text evidence="2">The sequence shown here is derived from an EMBL/GenBank/DDBJ whole genome shotgun (WGS) entry which is preliminary data.</text>
</comment>
<protein>
    <recommendedName>
        <fullName evidence="1">VOC domain-containing protein</fullName>
    </recommendedName>
</protein>
<feature type="domain" description="VOC" evidence="1">
    <location>
        <begin position="1"/>
        <end position="85"/>
    </location>
</feature>
<dbReference type="PROSITE" id="PS51819">
    <property type="entry name" value="VOC"/>
    <property type="match status" value="1"/>
</dbReference>
<evidence type="ECO:0000313" key="2">
    <source>
        <dbReference type="EMBL" id="GAH13843.1"/>
    </source>
</evidence>
<sequence length="113" mass="12714">LQIELIEEKSQKAAIYKDHLAQQGLGIHHLGFFVADLDAKLKIVKQLELEIILESQFKTEGGGSVRFAYLDTRQLCGIILELINIKLYGVNVPQTEFMINVGRLTGDVTKFQV</sequence>
<dbReference type="Gene3D" id="3.10.180.10">
    <property type="entry name" value="2,3-Dihydroxybiphenyl 1,2-Dioxygenase, domain 1"/>
    <property type="match status" value="1"/>
</dbReference>
<reference evidence="2" key="1">
    <citation type="journal article" date="2014" name="Front. Microbiol.">
        <title>High frequency of phylogenetically diverse reductive dehalogenase-homologous genes in deep subseafloor sedimentary metagenomes.</title>
        <authorList>
            <person name="Kawai M."/>
            <person name="Futagami T."/>
            <person name="Toyoda A."/>
            <person name="Takaki Y."/>
            <person name="Nishi S."/>
            <person name="Hori S."/>
            <person name="Arai W."/>
            <person name="Tsubouchi T."/>
            <person name="Morono Y."/>
            <person name="Uchiyama I."/>
            <person name="Ito T."/>
            <person name="Fujiyama A."/>
            <person name="Inagaki F."/>
            <person name="Takami H."/>
        </authorList>
    </citation>
    <scope>NUCLEOTIDE SEQUENCE</scope>
    <source>
        <strain evidence="2">Expedition CK06-06</strain>
    </source>
</reference>
<feature type="non-terminal residue" evidence="2">
    <location>
        <position position="1"/>
    </location>
</feature>
<name>X1EZ23_9ZZZZ</name>
<gene>
    <name evidence="2" type="ORF">S01H4_61792</name>
</gene>
<evidence type="ECO:0000259" key="1">
    <source>
        <dbReference type="PROSITE" id="PS51819"/>
    </source>
</evidence>
<accession>X1EZ23</accession>
<dbReference type="InterPro" id="IPR029068">
    <property type="entry name" value="Glyas_Bleomycin-R_OHBP_Dase"/>
</dbReference>
<dbReference type="InterPro" id="IPR037523">
    <property type="entry name" value="VOC_core"/>
</dbReference>
<dbReference type="SUPFAM" id="SSF54593">
    <property type="entry name" value="Glyoxalase/Bleomycin resistance protein/Dihydroxybiphenyl dioxygenase"/>
    <property type="match status" value="1"/>
</dbReference>
<proteinExistence type="predicted"/>
<dbReference type="AlphaFoldDB" id="X1EZ23"/>